<name>A0A1J9SLI6_9PEZI</name>
<evidence type="ECO:0000313" key="7">
    <source>
        <dbReference type="Proteomes" id="UP000183809"/>
    </source>
</evidence>
<sequence>MCGASSTLRQDAAGARRVSMAEEGKAWAGGCEVWTAAGGAQHKRSACVGLSQASTQASTQAGATTTAALSPLIGPGFHSPFSCRRLEPLAALTSSSIRPVTQSPPSDPPTPSPLPIMPSAKHRSKTRDRQTPTATDPYRRTSLAAAGAGKRNAAASSRGAEHAPTPTTNASTWNKSAKSPSPNSGNPPSNSPTAPSTASVPASSTIADDAVTDGFDDNNPLTDGMTHLVITPSGQRHYLGNSSSTSFGLRLRSFFETFRRFDQDLSIEVQYPTYNPAAWPKRRPSVAEVPKLPPRDFAKRLYHAQYTYIGTIFSFVEPRVFDQRLDKVYMGTPDLSDREACLEYCQVLVILAYGQLYSVNQWDGHDGPPGFDYFMQALHFLPDTHDEGSVLFVEVLSLVGYFMQNLNRRDAAFLYIGLALRMAISLGLHQEIVDPEMDEGTREHRRRLWWSVYSMDRILCAKSGNPITILDEDIGVLPPSRLPHEPEISSATVLFHYTELSRILGKIMKGIYRKSPKTGSSLVTSVYNIMTDLNNWRRDLPKPLHFDASRLDRDISRESVSTFLHYYQCINMTARPLLFRVVQRRLANLATEKEKDWRSGLSTTTIAVIEACVAAARDSTTMMHAAAKQNLVATYGFMDGEHIFSAAIVLVMANLAFPHNDCDHVAMEKALDVLHGMAEKGNGHIRARHELLIRLRGMTAVDPGASVPAVASPSTAPPALVLPVESEGELPPEATMQPLFDIDAALPGMQYTGDVNLWEEGYGDWGPAVDFDWGAWTEAAQGREGER</sequence>
<evidence type="ECO:0000256" key="1">
    <source>
        <dbReference type="ARBA" id="ARBA00023015"/>
    </source>
</evidence>
<dbReference type="AlphaFoldDB" id="A0A1J9SLI6"/>
<dbReference type="Proteomes" id="UP000183809">
    <property type="component" value="Unassembled WGS sequence"/>
</dbReference>
<feature type="compositionally biased region" description="Low complexity" evidence="4">
    <location>
        <begin position="174"/>
        <end position="203"/>
    </location>
</feature>
<dbReference type="CDD" id="cd12148">
    <property type="entry name" value="fungal_TF_MHR"/>
    <property type="match status" value="1"/>
</dbReference>
<feature type="compositionally biased region" description="Low complexity" evidence="4">
    <location>
        <begin position="144"/>
        <end position="158"/>
    </location>
</feature>
<evidence type="ECO:0000256" key="3">
    <source>
        <dbReference type="ARBA" id="ARBA00023242"/>
    </source>
</evidence>
<dbReference type="SMART" id="SM00906">
    <property type="entry name" value="Fungal_trans"/>
    <property type="match status" value="1"/>
</dbReference>
<dbReference type="InterPro" id="IPR051127">
    <property type="entry name" value="Fungal_SecMet_Regulators"/>
</dbReference>
<protein>
    <submittedName>
        <fullName evidence="6">C6 transcription factor</fullName>
    </submittedName>
</protein>
<dbReference type="GO" id="GO:0006351">
    <property type="term" value="P:DNA-templated transcription"/>
    <property type="evidence" value="ECO:0007669"/>
    <property type="project" value="InterPro"/>
</dbReference>
<evidence type="ECO:0000259" key="5">
    <source>
        <dbReference type="SMART" id="SM00906"/>
    </source>
</evidence>
<evidence type="ECO:0000313" key="6">
    <source>
        <dbReference type="EMBL" id="OJD40469.1"/>
    </source>
</evidence>
<keyword evidence="2" id="KW-0804">Transcription</keyword>
<dbReference type="GO" id="GO:0008270">
    <property type="term" value="F:zinc ion binding"/>
    <property type="evidence" value="ECO:0007669"/>
    <property type="project" value="InterPro"/>
</dbReference>
<accession>A0A1J9SLI6</accession>
<keyword evidence="3" id="KW-0539">Nucleus</keyword>
<dbReference type="Pfam" id="PF04082">
    <property type="entry name" value="Fungal_trans"/>
    <property type="match status" value="1"/>
</dbReference>
<feature type="region of interest" description="Disordered" evidence="4">
    <location>
        <begin position="94"/>
        <end position="203"/>
    </location>
</feature>
<dbReference type="GeneID" id="31010378"/>
<keyword evidence="7" id="KW-1185">Reference proteome</keyword>
<proteinExistence type="predicted"/>
<dbReference type="InterPro" id="IPR007219">
    <property type="entry name" value="XnlR_reg_dom"/>
</dbReference>
<feature type="compositionally biased region" description="Pro residues" evidence="4">
    <location>
        <begin position="105"/>
        <end position="116"/>
    </location>
</feature>
<dbReference type="EMBL" id="MNUE01000001">
    <property type="protein sequence ID" value="OJD40469.1"/>
    <property type="molecule type" value="Genomic_DNA"/>
</dbReference>
<dbReference type="RefSeq" id="XP_020135312.1">
    <property type="nucleotide sequence ID" value="XM_020270119.1"/>
</dbReference>
<dbReference type="GO" id="GO:0003677">
    <property type="term" value="F:DNA binding"/>
    <property type="evidence" value="ECO:0007669"/>
    <property type="project" value="InterPro"/>
</dbReference>
<organism evidence="6 7">
    <name type="scientific">Diplodia corticola</name>
    <dbReference type="NCBI Taxonomy" id="236234"/>
    <lineage>
        <taxon>Eukaryota</taxon>
        <taxon>Fungi</taxon>
        <taxon>Dikarya</taxon>
        <taxon>Ascomycota</taxon>
        <taxon>Pezizomycotina</taxon>
        <taxon>Dothideomycetes</taxon>
        <taxon>Dothideomycetes incertae sedis</taxon>
        <taxon>Botryosphaeriales</taxon>
        <taxon>Botryosphaeriaceae</taxon>
        <taxon>Diplodia</taxon>
    </lineage>
</organism>
<feature type="domain" description="Xylanolytic transcriptional activator regulatory" evidence="5">
    <location>
        <begin position="412"/>
        <end position="485"/>
    </location>
</feature>
<reference evidence="6 7" key="1">
    <citation type="submission" date="2016-10" db="EMBL/GenBank/DDBJ databases">
        <title>Proteomics and genomics reveal pathogen-plant mechanisms compatible with a hemibiotrophic lifestyle of Diplodia corticola.</title>
        <authorList>
            <person name="Fernandes I."/>
            <person name="De Jonge R."/>
            <person name="Van De Peer Y."/>
            <person name="Devreese B."/>
            <person name="Alves A."/>
            <person name="Esteves A.C."/>
        </authorList>
    </citation>
    <scope>NUCLEOTIDE SEQUENCE [LARGE SCALE GENOMIC DNA]</scope>
    <source>
        <strain evidence="6 7">CBS 112549</strain>
    </source>
</reference>
<dbReference type="OrthoDB" id="3266505at2759"/>
<dbReference type="STRING" id="236234.A0A1J9SLI6"/>
<comment type="caution">
    <text evidence="6">The sequence shown here is derived from an EMBL/GenBank/DDBJ whole genome shotgun (WGS) entry which is preliminary data.</text>
</comment>
<evidence type="ECO:0000256" key="2">
    <source>
        <dbReference type="ARBA" id="ARBA00023163"/>
    </source>
</evidence>
<dbReference type="PANTHER" id="PTHR47424">
    <property type="entry name" value="REGULATORY PROTEIN GAL4"/>
    <property type="match status" value="1"/>
</dbReference>
<keyword evidence="1" id="KW-0805">Transcription regulation</keyword>
<dbReference type="PANTHER" id="PTHR47424:SF6">
    <property type="entry name" value="PROLINE UTILIZATION TRANS-ACTIVATOR"/>
    <property type="match status" value="1"/>
</dbReference>
<evidence type="ECO:0000256" key="4">
    <source>
        <dbReference type="SAM" id="MobiDB-lite"/>
    </source>
</evidence>
<gene>
    <name evidence="6" type="ORF">BKCO1_100096</name>
</gene>